<evidence type="ECO:0000313" key="2">
    <source>
        <dbReference type="WBParaSite" id="Csp11.Scaffold630.g18127.t1"/>
    </source>
</evidence>
<reference evidence="2" key="1">
    <citation type="submission" date="2016-11" db="UniProtKB">
        <authorList>
            <consortium name="WormBaseParasite"/>
        </authorList>
    </citation>
    <scope>IDENTIFICATION</scope>
</reference>
<name>A0A1I7UPS4_9PELO</name>
<dbReference type="WBParaSite" id="Csp11.Scaffold630.g18127.t1">
    <property type="protein sequence ID" value="Csp11.Scaffold630.g18127.t1"/>
    <property type="gene ID" value="Csp11.Scaffold630.g18127"/>
</dbReference>
<proteinExistence type="predicted"/>
<keyword evidence="1" id="KW-1185">Reference proteome</keyword>
<dbReference type="AlphaFoldDB" id="A0A1I7UPS4"/>
<dbReference type="Proteomes" id="UP000095282">
    <property type="component" value="Unplaced"/>
</dbReference>
<accession>A0A1I7UPS4</accession>
<evidence type="ECO:0000313" key="1">
    <source>
        <dbReference type="Proteomes" id="UP000095282"/>
    </source>
</evidence>
<sequence>MKIVNTYIHLVYSTHQLHMNLNMDLYGVPIDAEDLLWTFGSCPPKSNLLSKDYDEVFYESFHWVKEALRTTTTAEPTEPPFVLIQPLPNLQQFLFSYLFLINGLNTTDTTLPDWVESVSYSLSNSEKIMDLTTVVDVDTMDSQIRGLARAFITKFMFAEDESLGEIVAVQELLDKLVVFTKMYEKCSPKMEHVLTYVENKYYRLQQNRVNDEK</sequence>
<organism evidence="1 2">
    <name type="scientific">Caenorhabditis tropicalis</name>
    <dbReference type="NCBI Taxonomy" id="1561998"/>
    <lineage>
        <taxon>Eukaryota</taxon>
        <taxon>Metazoa</taxon>
        <taxon>Ecdysozoa</taxon>
        <taxon>Nematoda</taxon>
        <taxon>Chromadorea</taxon>
        <taxon>Rhabditida</taxon>
        <taxon>Rhabditina</taxon>
        <taxon>Rhabditomorpha</taxon>
        <taxon>Rhabditoidea</taxon>
        <taxon>Rhabditidae</taxon>
        <taxon>Peloderinae</taxon>
        <taxon>Caenorhabditis</taxon>
    </lineage>
</organism>
<protein>
    <submittedName>
        <fullName evidence="2">BTB domain-containing protein</fullName>
    </submittedName>
</protein>